<accession>A0A7N2LL92</accession>
<feature type="region of interest" description="Disordered" evidence="1">
    <location>
        <begin position="1"/>
        <end position="78"/>
    </location>
</feature>
<reference evidence="3" key="2">
    <citation type="submission" date="2021-01" db="UniProtKB">
        <authorList>
            <consortium name="EnsemblPlants"/>
        </authorList>
    </citation>
    <scope>IDENTIFICATION</scope>
</reference>
<evidence type="ECO:0000313" key="4">
    <source>
        <dbReference type="Proteomes" id="UP000594261"/>
    </source>
</evidence>
<feature type="compositionally biased region" description="Basic and acidic residues" evidence="1">
    <location>
        <begin position="58"/>
        <end position="69"/>
    </location>
</feature>
<protein>
    <submittedName>
        <fullName evidence="3">Uncharacterized protein</fullName>
    </submittedName>
</protein>
<sequence>MATDKPTPQPKHPSGPPRPPHPMPSPTIDGIAAATKPTTPITPTVPIPAPPTSETEPDIPKHTTAHPDTDPPTFPQQITHTIPTNTEILADTDLFNTHISEIDSALNIYPFSSKSAPPQKETAPFNALKRAWKKEAPIWVFLMETKLSTDQLNAKKQNRDYNQGLVVSNEGQSGGLALLWKPANVRKLGLSLNLSVKQITFPGFASVISMRLQASLRKRVVAYGQHAKWIVFALPFTIVVSLTLDMLALHSHGPETTLLKVVFISGWTKPWLT</sequence>
<dbReference type="EnsemblPlants" id="QL05p015119:mrna">
    <property type="protein sequence ID" value="QL05p015119:mrna"/>
    <property type="gene ID" value="QL05p015119"/>
</dbReference>
<proteinExistence type="predicted"/>
<evidence type="ECO:0000313" key="3">
    <source>
        <dbReference type="EnsemblPlants" id="QL05p015119:mrna"/>
    </source>
</evidence>
<dbReference type="EMBL" id="LRBV02000005">
    <property type="status" value="NOT_ANNOTATED_CDS"/>
    <property type="molecule type" value="Genomic_DNA"/>
</dbReference>
<evidence type="ECO:0000256" key="2">
    <source>
        <dbReference type="SAM" id="Phobius"/>
    </source>
</evidence>
<keyword evidence="2" id="KW-0472">Membrane</keyword>
<keyword evidence="2" id="KW-1133">Transmembrane helix</keyword>
<keyword evidence="2" id="KW-0812">Transmembrane</keyword>
<feature type="compositionally biased region" description="Pro residues" evidence="1">
    <location>
        <begin position="7"/>
        <end position="25"/>
    </location>
</feature>
<dbReference type="InParanoid" id="A0A7N2LL92"/>
<reference evidence="3 4" key="1">
    <citation type="journal article" date="2016" name="G3 (Bethesda)">
        <title>First Draft Assembly and Annotation of the Genome of a California Endemic Oak Quercus lobata Nee (Fagaceae).</title>
        <authorList>
            <person name="Sork V.L."/>
            <person name="Fitz-Gibbon S.T."/>
            <person name="Puiu D."/>
            <person name="Crepeau M."/>
            <person name="Gugger P.F."/>
            <person name="Sherman R."/>
            <person name="Stevens K."/>
            <person name="Langley C.H."/>
            <person name="Pellegrini M."/>
            <person name="Salzberg S.L."/>
        </authorList>
    </citation>
    <scope>NUCLEOTIDE SEQUENCE [LARGE SCALE GENOMIC DNA]</scope>
    <source>
        <strain evidence="3 4">cv. SW786</strain>
    </source>
</reference>
<dbReference type="Gramene" id="QL05p015119:mrna">
    <property type="protein sequence ID" value="QL05p015119:mrna"/>
    <property type="gene ID" value="QL05p015119"/>
</dbReference>
<dbReference type="Proteomes" id="UP000594261">
    <property type="component" value="Chromosome 5"/>
</dbReference>
<feature type="compositionally biased region" description="Low complexity" evidence="1">
    <location>
        <begin position="31"/>
        <end position="42"/>
    </location>
</feature>
<evidence type="ECO:0000256" key="1">
    <source>
        <dbReference type="SAM" id="MobiDB-lite"/>
    </source>
</evidence>
<keyword evidence="4" id="KW-1185">Reference proteome</keyword>
<organism evidence="3 4">
    <name type="scientific">Quercus lobata</name>
    <name type="common">Valley oak</name>
    <dbReference type="NCBI Taxonomy" id="97700"/>
    <lineage>
        <taxon>Eukaryota</taxon>
        <taxon>Viridiplantae</taxon>
        <taxon>Streptophyta</taxon>
        <taxon>Embryophyta</taxon>
        <taxon>Tracheophyta</taxon>
        <taxon>Spermatophyta</taxon>
        <taxon>Magnoliopsida</taxon>
        <taxon>eudicotyledons</taxon>
        <taxon>Gunneridae</taxon>
        <taxon>Pentapetalae</taxon>
        <taxon>rosids</taxon>
        <taxon>fabids</taxon>
        <taxon>Fagales</taxon>
        <taxon>Fagaceae</taxon>
        <taxon>Quercus</taxon>
    </lineage>
</organism>
<name>A0A7N2LL92_QUELO</name>
<dbReference type="AlphaFoldDB" id="A0A7N2LL92"/>
<feature type="transmembrane region" description="Helical" evidence="2">
    <location>
        <begin position="227"/>
        <end position="249"/>
    </location>
</feature>